<reference evidence="11" key="2">
    <citation type="submission" date="2025-09" db="UniProtKB">
        <authorList>
            <consortium name="Ensembl"/>
        </authorList>
    </citation>
    <scope>IDENTIFICATION</scope>
</reference>
<evidence type="ECO:0000256" key="3">
    <source>
        <dbReference type="ARBA" id="ARBA00022553"/>
    </source>
</evidence>
<sequence>MYGSARSVGKVEGNHSGGSNQSPGRSPRLPRSPRLGHRRTNSTGGSGAGAGGPGGKTLSMENIQSLNAAYATSGPMYLSDNEVVVSGPDLPKSTMTLGRSGGRVPYGVRTTVMGSSPNISAGAPGSVSTDAIAFGDHHMPSTLASTVPHSLRQARDNTIMDLQTQLKEVLRENELLRKEVDVKESKLSSSMNSIKTFWSPELKKERALRKDEASKITVWKEQYRVIQEENQHIQMTIQALQDELRIQRDLNQLFQQDPSILPGEPLTAELTEENFQRLHGEHERQAKELFLLRKTLEEMELRIDTQKQTLCARDESIKKLLEMLQSKGLSAKANEEDHERTRRLADAEMHIHHLESLLEQREKEIVLLREVRFCTFMSFIPLLCPSPPQISLLRDLEDEIQMLKSNGALSTEEREEEMKQMEVYRSHSKFMKNKIDQVKQNLSRKDTELLGLQTKLETLTNQFSDSKQHIDVLKESLTAKEQRAAILQTEVDALRLRLEEKEATLNKKSKQIQEMSEEKGTLNGEIHDLKDMLDVKERKVNVLQKKIENLQEQLKDKEKQMTSLKERVRSLQADTSNTDTALTTLEEALAEKERIIERLKEQRDRDEREKSEELDSSKKELKELKEKVSLLQGELSDREGSLLDLKEHASSLASSGLKKDSKLKSLEIALEQKKEECTKLDSQLKKAQSVAVEAQANAGLSERIGTLEQEVARYKEDAGKAQAEVDRLLEILREMENEKNDKDRKISELERQMKDQSKKVANLKHKEQVEKNKNAQLMEELLAAMEKVKQELESMKAKLSSTQQSLAEKEAHLTTLRAERRKHLEEVLEMKQEALLAAISEKDANIALLELSSSKKKKTQDEVALLKREKDRLVHQLKQQVRTTNRLPRPRHEAKP</sequence>
<dbReference type="GO" id="GO:0098882">
    <property type="term" value="F:structural constituent of presynaptic active zone"/>
    <property type="evidence" value="ECO:0007669"/>
    <property type="project" value="TreeGrafter"/>
</dbReference>
<feature type="coiled-coil region" evidence="9">
    <location>
        <begin position="470"/>
        <end position="634"/>
    </location>
</feature>
<feature type="region of interest" description="Disordered" evidence="10">
    <location>
        <begin position="874"/>
        <end position="896"/>
    </location>
</feature>
<feature type="compositionally biased region" description="Low complexity" evidence="10">
    <location>
        <begin position="22"/>
        <end position="33"/>
    </location>
</feature>
<dbReference type="AlphaFoldDB" id="A0A8C1QWY6"/>
<feature type="coiled-coil region" evidence="9">
    <location>
        <begin position="223"/>
        <end position="257"/>
    </location>
</feature>
<keyword evidence="7" id="KW-0966">Cell projection</keyword>
<evidence type="ECO:0000313" key="11">
    <source>
        <dbReference type="Ensembl" id="ENSCCRP00010071172.1"/>
    </source>
</evidence>
<dbReference type="Ensembl" id="ENSCCRT00010078666.1">
    <property type="protein sequence ID" value="ENSCCRP00010071172.1"/>
    <property type="gene ID" value="ENSCCRG00010030551.1"/>
</dbReference>
<feature type="coiled-coil region" evidence="9">
    <location>
        <begin position="159"/>
        <end position="186"/>
    </location>
</feature>
<dbReference type="GO" id="GO:0048167">
    <property type="term" value="P:regulation of synaptic plasticity"/>
    <property type="evidence" value="ECO:0007669"/>
    <property type="project" value="TreeGrafter"/>
</dbReference>
<evidence type="ECO:0000256" key="6">
    <source>
        <dbReference type="ARBA" id="ARBA00023212"/>
    </source>
</evidence>
<dbReference type="GO" id="GO:0048788">
    <property type="term" value="C:cytoskeleton of presynaptic active zone"/>
    <property type="evidence" value="ECO:0007669"/>
    <property type="project" value="TreeGrafter"/>
</dbReference>
<dbReference type="PANTHER" id="PTHR18861:SF1">
    <property type="entry name" value="ELKS_RAB6-INTERACTING_CAST FAMILY MEMBER 1"/>
    <property type="match status" value="1"/>
</dbReference>
<evidence type="ECO:0000256" key="4">
    <source>
        <dbReference type="ARBA" id="ARBA00023018"/>
    </source>
</evidence>
<dbReference type="SUPFAM" id="SSF57997">
    <property type="entry name" value="Tropomyosin"/>
    <property type="match status" value="1"/>
</dbReference>
<reference evidence="11" key="1">
    <citation type="submission" date="2025-08" db="UniProtKB">
        <authorList>
            <consortium name="Ensembl"/>
        </authorList>
    </citation>
    <scope>IDENTIFICATION</scope>
</reference>
<dbReference type="GO" id="GO:0007274">
    <property type="term" value="P:neuromuscular synaptic transmission"/>
    <property type="evidence" value="ECO:0007669"/>
    <property type="project" value="TreeGrafter"/>
</dbReference>
<feature type="compositionally biased region" description="Gly residues" evidence="10">
    <location>
        <begin position="44"/>
        <end position="55"/>
    </location>
</feature>
<keyword evidence="6" id="KW-0206">Cytoskeleton</keyword>
<evidence type="ECO:0000256" key="2">
    <source>
        <dbReference type="ARBA" id="ARBA00022490"/>
    </source>
</evidence>
<dbReference type="Pfam" id="PF10174">
    <property type="entry name" value="Cast"/>
    <property type="match status" value="2"/>
</dbReference>
<evidence type="ECO:0000256" key="8">
    <source>
        <dbReference type="ARBA" id="ARBA00034106"/>
    </source>
</evidence>
<protein>
    <submittedName>
        <fullName evidence="11">ELKS/RAB6-interacting/CAST family member 1</fullName>
    </submittedName>
</protein>
<name>A0A8C1QWY6_CYPCA</name>
<comment type="subcellular location">
    <subcellularLocation>
        <location evidence="1">Cytoplasm</location>
        <location evidence="1">Cytoskeleton</location>
    </subcellularLocation>
    <subcellularLocation>
        <location evidence="8">Presynapse</location>
    </subcellularLocation>
</comment>
<keyword evidence="2" id="KW-0963">Cytoplasm</keyword>
<organism evidence="11 12">
    <name type="scientific">Cyprinus carpio</name>
    <name type="common">Common carp</name>
    <dbReference type="NCBI Taxonomy" id="7962"/>
    <lineage>
        <taxon>Eukaryota</taxon>
        <taxon>Metazoa</taxon>
        <taxon>Chordata</taxon>
        <taxon>Craniata</taxon>
        <taxon>Vertebrata</taxon>
        <taxon>Euteleostomi</taxon>
        <taxon>Actinopterygii</taxon>
        <taxon>Neopterygii</taxon>
        <taxon>Teleostei</taxon>
        <taxon>Ostariophysi</taxon>
        <taxon>Cypriniformes</taxon>
        <taxon>Cyprinidae</taxon>
        <taxon>Cyprininae</taxon>
        <taxon>Cyprinus</taxon>
    </lineage>
</organism>
<dbReference type="GO" id="GO:0030424">
    <property type="term" value="C:axon"/>
    <property type="evidence" value="ECO:0007669"/>
    <property type="project" value="UniProtKB-SubCell"/>
</dbReference>
<feature type="region of interest" description="Disordered" evidence="10">
    <location>
        <begin position="1"/>
        <end position="59"/>
    </location>
</feature>
<dbReference type="InterPro" id="IPR019323">
    <property type="entry name" value="ELKS/CAST"/>
</dbReference>
<evidence type="ECO:0000256" key="9">
    <source>
        <dbReference type="SAM" id="Coils"/>
    </source>
</evidence>
<dbReference type="Gene3D" id="1.10.287.1490">
    <property type="match status" value="1"/>
</dbReference>
<dbReference type="Proteomes" id="UP000694427">
    <property type="component" value="Unplaced"/>
</dbReference>
<keyword evidence="3" id="KW-0597">Phosphoprotein</keyword>
<keyword evidence="5 9" id="KW-0175">Coiled coil</keyword>
<proteinExistence type="predicted"/>
<evidence type="ECO:0000313" key="12">
    <source>
        <dbReference type="Proteomes" id="UP000694427"/>
    </source>
</evidence>
<evidence type="ECO:0000256" key="5">
    <source>
        <dbReference type="ARBA" id="ARBA00023054"/>
    </source>
</evidence>
<dbReference type="PANTHER" id="PTHR18861">
    <property type="entry name" value="ELKS/RAB6-INTERACTING/CAST PROTEIN"/>
    <property type="match status" value="1"/>
</dbReference>
<feature type="compositionally biased region" description="Polar residues" evidence="10">
    <location>
        <begin position="877"/>
        <end position="886"/>
    </location>
</feature>
<accession>A0A8C1QWY6</accession>
<evidence type="ECO:0000256" key="10">
    <source>
        <dbReference type="SAM" id="MobiDB-lite"/>
    </source>
</evidence>
<keyword evidence="12" id="KW-1185">Reference proteome</keyword>
<keyword evidence="4" id="KW-0770">Synapse</keyword>
<evidence type="ECO:0000256" key="1">
    <source>
        <dbReference type="ARBA" id="ARBA00004245"/>
    </source>
</evidence>
<evidence type="ECO:0000256" key="7">
    <source>
        <dbReference type="ARBA" id="ARBA00023273"/>
    </source>
</evidence>